<dbReference type="SMART" id="SM00054">
    <property type="entry name" value="EFh"/>
    <property type="match status" value="4"/>
</dbReference>
<evidence type="ECO:0000313" key="5">
    <source>
        <dbReference type="Proteomes" id="UP000054144"/>
    </source>
</evidence>
<organism evidence="4 5">
    <name type="scientific">Fistulina hepatica ATCC 64428</name>
    <dbReference type="NCBI Taxonomy" id="1128425"/>
    <lineage>
        <taxon>Eukaryota</taxon>
        <taxon>Fungi</taxon>
        <taxon>Dikarya</taxon>
        <taxon>Basidiomycota</taxon>
        <taxon>Agaricomycotina</taxon>
        <taxon>Agaricomycetes</taxon>
        <taxon>Agaricomycetidae</taxon>
        <taxon>Agaricales</taxon>
        <taxon>Fistulinaceae</taxon>
        <taxon>Fistulina</taxon>
    </lineage>
</organism>
<dbReference type="CDD" id="cd00051">
    <property type="entry name" value="EFh"/>
    <property type="match status" value="2"/>
</dbReference>
<dbReference type="InterPro" id="IPR018247">
    <property type="entry name" value="EF_Hand_1_Ca_BS"/>
</dbReference>
<dbReference type="FunFam" id="1.10.238.10:FF:000178">
    <property type="entry name" value="Calmodulin-2 A"/>
    <property type="match status" value="1"/>
</dbReference>
<protein>
    <submittedName>
        <fullName evidence="4">Calmodulin</fullName>
    </submittedName>
</protein>
<accession>A0A0D7AMX9</accession>
<dbReference type="SUPFAM" id="SSF47473">
    <property type="entry name" value="EF-hand"/>
    <property type="match status" value="1"/>
</dbReference>
<keyword evidence="5" id="KW-1185">Reference proteome</keyword>
<dbReference type="AlphaFoldDB" id="A0A0D7AMX9"/>
<evidence type="ECO:0000259" key="3">
    <source>
        <dbReference type="PROSITE" id="PS50222"/>
    </source>
</evidence>
<dbReference type="InterPro" id="IPR011992">
    <property type="entry name" value="EF-hand-dom_pair"/>
</dbReference>
<dbReference type="PANTHER" id="PTHR23048">
    <property type="entry name" value="MYOSIN LIGHT CHAIN 1, 3"/>
    <property type="match status" value="1"/>
</dbReference>
<dbReference type="PROSITE" id="PS50222">
    <property type="entry name" value="EF_HAND_2"/>
    <property type="match status" value="3"/>
</dbReference>
<dbReference type="Gene3D" id="1.10.238.10">
    <property type="entry name" value="EF-hand"/>
    <property type="match status" value="2"/>
</dbReference>
<name>A0A0D7AMX9_9AGAR</name>
<dbReference type="GO" id="GO:0016460">
    <property type="term" value="C:myosin II complex"/>
    <property type="evidence" value="ECO:0007669"/>
    <property type="project" value="TreeGrafter"/>
</dbReference>
<dbReference type="InterPro" id="IPR002048">
    <property type="entry name" value="EF_hand_dom"/>
</dbReference>
<dbReference type="PROSITE" id="PS00018">
    <property type="entry name" value="EF_HAND_1"/>
    <property type="match status" value="3"/>
</dbReference>
<dbReference type="PANTHER" id="PTHR23048:SF0">
    <property type="entry name" value="CALMODULIN LIKE 3"/>
    <property type="match status" value="1"/>
</dbReference>
<sequence>ITELKDAFSLFDKDHDGTITIDEIRTFMNSLGQSPSEAEIQRMIKEVDTDGDGTIDFTEFAVMMAGRSPTVKTKGHPAETDVYEELRRAFAVFDRDGNGTISAKELCAVMESLGERLSKEELDAMMEVADENGDGEIDCEGVLFHNPHFGGRC</sequence>
<dbReference type="OrthoDB" id="26525at2759"/>
<evidence type="ECO:0000256" key="2">
    <source>
        <dbReference type="ARBA" id="ARBA00022837"/>
    </source>
</evidence>
<dbReference type="InterPro" id="IPR050230">
    <property type="entry name" value="CALM/Myosin/TropC-like"/>
</dbReference>
<feature type="domain" description="EF-hand" evidence="3">
    <location>
        <begin position="81"/>
        <end position="116"/>
    </location>
</feature>
<reference evidence="4 5" key="1">
    <citation type="journal article" date="2015" name="Fungal Genet. Biol.">
        <title>Evolution of novel wood decay mechanisms in Agaricales revealed by the genome sequences of Fistulina hepatica and Cylindrobasidium torrendii.</title>
        <authorList>
            <person name="Floudas D."/>
            <person name="Held B.W."/>
            <person name="Riley R."/>
            <person name="Nagy L.G."/>
            <person name="Koehler G."/>
            <person name="Ransdell A.S."/>
            <person name="Younus H."/>
            <person name="Chow J."/>
            <person name="Chiniquy J."/>
            <person name="Lipzen A."/>
            <person name="Tritt A."/>
            <person name="Sun H."/>
            <person name="Haridas S."/>
            <person name="LaButti K."/>
            <person name="Ohm R.A."/>
            <person name="Kues U."/>
            <person name="Blanchette R.A."/>
            <person name="Grigoriev I.V."/>
            <person name="Minto R.E."/>
            <person name="Hibbett D.S."/>
        </authorList>
    </citation>
    <scope>NUCLEOTIDE SEQUENCE [LARGE SCALE GENOMIC DNA]</scope>
    <source>
        <strain evidence="4 5">ATCC 64428</strain>
    </source>
</reference>
<feature type="domain" description="EF-hand" evidence="3">
    <location>
        <begin position="1"/>
        <end position="34"/>
    </location>
</feature>
<proteinExistence type="predicted"/>
<evidence type="ECO:0000256" key="1">
    <source>
        <dbReference type="ARBA" id="ARBA00022737"/>
    </source>
</evidence>
<dbReference type="Pfam" id="PF13499">
    <property type="entry name" value="EF-hand_7"/>
    <property type="match status" value="2"/>
</dbReference>
<dbReference type="Proteomes" id="UP000054144">
    <property type="component" value="Unassembled WGS sequence"/>
</dbReference>
<gene>
    <name evidence="4" type="ORF">FISHEDRAFT_35907</name>
</gene>
<keyword evidence="2" id="KW-0106">Calcium</keyword>
<keyword evidence="1" id="KW-0677">Repeat</keyword>
<dbReference type="EMBL" id="KN881645">
    <property type="protein sequence ID" value="KIY52148.1"/>
    <property type="molecule type" value="Genomic_DNA"/>
</dbReference>
<feature type="non-terminal residue" evidence="4">
    <location>
        <position position="1"/>
    </location>
</feature>
<evidence type="ECO:0000313" key="4">
    <source>
        <dbReference type="EMBL" id="KIY52148.1"/>
    </source>
</evidence>
<dbReference type="GO" id="GO:0005509">
    <property type="term" value="F:calcium ion binding"/>
    <property type="evidence" value="ECO:0007669"/>
    <property type="project" value="InterPro"/>
</dbReference>
<feature type="domain" description="EF-hand" evidence="3">
    <location>
        <begin position="35"/>
        <end position="70"/>
    </location>
</feature>